<dbReference type="Gene3D" id="3.30.70.1900">
    <property type="match status" value="1"/>
</dbReference>
<evidence type="ECO:0000259" key="2">
    <source>
        <dbReference type="Pfam" id="PF01881"/>
    </source>
</evidence>
<comment type="caution">
    <text evidence="3">The sequence shown here is derived from an EMBL/GenBank/DDBJ whole genome shotgun (WGS) entry which is preliminary data.</text>
</comment>
<keyword evidence="4" id="KW-1185">Reference proteome</keyword>
<protein>
    <submittedName>
        <fullName evidence="3">CRISPR-associated protein Cas6</fullName>
    </submittedName>
</protein>
<dbReference type="Pfam" id="PF01881">
    <property type="entry name" value="Cas_Cas6_C"/>
    <property type="match status" value="1"/>
</dbReference>
<gene>
    <name evidence="3" type="ORF">BFP71_15935</name>
</gene>
<dbReference type="Proteomes" id="UP000095552">
    <property type="component" value="Unassembled WGS sequence"/>
</dbReference>
<proteinExistence type="predicted"/>
<dbReference type="GO" id="GO:0051607">
    <property type="term" value="P:defense response to virus"/>
    <property type="evidence" value="ECO:0007669"/>
    <property type="project" value="UniProtKB-KW"/>
</dbReference>
<name>A0A1E5T0Q0_9BACT</name>
<evidence type="ECO:0000313" key="4">
    <source>
        <dbReference type="Proteomes" id="UP000095552"/>
    </source>
</evidence>
<dbReference type="PANTHER" id="PTHR36984:SF3">
    <property type="entry name" value="CRISPR-ASSOCIATED ENDORIBONUCLEASE CAS6"/>
    <property type="match status" value="1"/>
</dbReference>
<dbReference type="RefSeq" id="WP_069836430.1">
    <property type="nucleotide sequence ID" value="NZ_MDGQ01000005.1"/>
</dbReference>
<dbReference type="AlphaFoldDB" id="A0A1E5T0Q0"/>
<feature type="domain" description="CRISPR associated protein Cas6 C-terminal" evidence="2">
    <location>
        <begin position="111"/>
        <end position="250"/>
    </location>
</feature>
<organism evidence="3 4">
    <name type="scientific">Roseivirga misakiensis</name>
    <dbReference type="NCBI Taxonomy" id="1563681"/>
    <lineage>
        <taxon>Bacteria</taxon>
        <taxon>Pseudomonadati</taxon>
        <taxon>Bacteroidota</taxon>
        <taxon>Cytophagia</taxon>
        <taxon>Cytophagales</taxon>
        <taxon>Roseivirgaceae</taxon>
        <taxon>Roseivirga</taxon>
    </lineage>
</organism>
<reference evidence="3 4" key="1">
    <citation type="submission" date="2016-08" db="EMBL/GenBank/DDBJ databases">
        <title>Draft genome of Fabibacter sp. strain SK-8.</title>
        <authorList>
            <person name="Wong S.-K."/>
            <person name="Hamasaki K."/>
            <person name="Yoshizawa S."/>
        </authorList>
    </citation>
    <scope>NUCLEOTIDE SEQUENCE [LARGE SCALE GENOMIC DNA]</scope>
    <source>
        <strain evidence="3 4">SK-8</strain>
    </source>
</reference>
<dbReference type="OrthoDB" id="976713at2"/>
<dbReference type="EMBL" id="MDGQ01000005">
    <property type="protein sequence ID" value="OEK04925.1"/>
    <property type="molecule type" value="Genomic_DNA"/>
</dbReference>
<dbReference type="PANTHER" id="PTHR36984">
    <property type="entry name" value="CRISPR-ASSOCIATED ENDORIBONUCLEASE CAS6 1"/>
    <property type="match status" value="1"/>
</dbReference>
<dbReference type="GO" id="GO:0016788">
    <property type="term" value="F:hydrolase activity, acting on ester bonds"/>
    <property type="evidence" value="ECO:0007669"/>
    <property type="project" value="InterPro"/>
</dbReference>
<sequence length="271" mass="31502">MRIRIVFKLENKGAFLPFHHQHILAQFLKGALVKGGRKDYIDYPDYNFSGLKGQTKISRNGLHYYSNLVTLVLSSADQLFLDYLLDQVFSFEQIELSNLKVSPLYTEMEKNPVLDEVSKFLCISPLVPIRSNGFHDENGKRFVFPDTDEFSDLLYDSTFRRMESTGLYTDEQMASFSKFQIVPDSDYLMRIQERGKKFARIYSVYDNDVKYEVRGYTLPFKLYAAKEVQEFIFNSGLGDYTFKGFGMLDLANANPIERTEKYHFSREAVTV</sequence>
<accession>A0A1E5T0Q0</accession>
<dbReference type="InterPro" id="IPR049435">
    <property type="entry name" value="Cas_Cas6_C"/>
</dbReference>
<evidence type="ECO:0000256" key="1">
    <source>
        <dbReference type="ARBA" id="ARBA00023118"/>
    </source>
</evidence>
<dbReference type="InterPro" id="IPR010156">
    <property type="entry name" value="CRISPR-assoc_prot_Cas6"/>
</dbReference>
<evidence type="ECO:0000313" key="3">
    <source>
        <dbReference type="EMBL" id="OEK04925.1"/>
    </source>
</evidence>
<dbReference type="Gene3D" id="3.30.70.1890">
    <property type="match status" value="1"/>
</dbReference>
<keyword evidence="1" id="KW-0051">Antiviral defense</keyword>
<dbReference type="CDD" id="cd21140">
    <property type="entry name" value="Cas6_I-like"/>
    <property type="match status" value="1"/>
</dbReference>
<dbReference type="STRING" id="1563681.BFP71_15935"/>
<dbReference type="InterPro" id="IPR045747">
    <property type="entry name" value="CRISPR-assoc_prot_Cas6_N_sf"/>
</dbReference>